<dbReference type="InterPro" id="IPR017853">
    <property type="entry name" value="GH"/>
</dbReference>
<dbReference type="EMBL" id="JBGMEI010000010">
    <property type="protein sequence ID" value="MFO3665964.1"/>
    <property type="molecule type" value="Genomic_DNA"/>
</dbReference>
<accession>A0ABW9M9T7</accession>
<dbReference type="InterPro" id="IPR056300">
    <property type="entry name" value="SusG-like_C"/>
</dbReference>
<keyword evidence="2" id="KW-0378">Hydrolase</keyword>
<sequence length="355" mass="42281">MQNLVLYREKHSQINKKITYYKKLGINGILISPFDYIDEKILEEIFASNDLLSKNDIKLFLQIDIEKTSKILLDNLGKIDWSKPKIRKSFYQFINYLKKYGINGFYFTNFEKLFFDNFYDYLKELSKNTFVGKNVITIGQISSDDLNYQKFLSNENYNNFDYIFNKIIESQNFESLIDAKKYFSRIYKQNIRQIFITDNAFKGFTNKENFPFLSHSLTAGLSFLLKGGIYLENFEELGIFENNSYVNDYKVLNLTNKTFDFYKDLINIKTKNIAISNGTYREIFINDPDIFAFVRTYENQKVIVFANFSQKEVLVDIRFHFIDINDFKYLLGNYGKRRIVKNLLLRPFEFIVFVK</sequence>
<dbReference type="Gene3D" id="3.20.20.80">
    <property type="entry name" value="Glycosidases"/>
    <property type="match status" value="1"/>
</dbReference>
<comment type="similarity">
    <text evidence="1">Belongs to the glycosyl hydrolase 13 family.</text>
</comment>
<dbReference type="Proteomes" id="UP001637996">
    <property type="component" value="Unassembled WGS sequence"/>
</dbReference>
<gene>
    <name evidence="4" type="ORF">ACCQ41_06865</name>
</gene>
<comment type="caution">
    <text evidence="4">The sequence shown here is derived from an EMBL/GenBank/DDBJ whole genome shotgun (WGS) entry which is preliminary data.</text>
</comment>
<evidence type="ECO:0000256" key="1">
    <source>
        <dbReference type="ARBA" id="ARBA00008061"/>
    </source>
</evidence>
<dbReference type="Gene3D" id="2.60.40.1180">
    <property type="entry name" value="Golgi alpha-mannosidase II"/>
    <property type="match status" value="1"/>
</dbReference>
<dbReference type="RefSeq" id="WP_410031628.1">
    <property type="nucleotide sequence ID" value="NZ_JBGMEI010000010.1"/>
</dbReference>
<evidence type="ECO:0000259" key="3">
    <source>
        <dbReference type="Pfam" id="PF23915"/>
    </source>
</evidence>
<name>A0ABW9M9T7_9FIRM</name>
<dbReference type="InterPro" id="IPR013780">
    <property type="entry name" value="Glyco_hydro_b"/>
</dbReference>
<reference evidence="4 5" key="1">
    <citation type="journal article" date="2025" name="Anaerobe">
        <title>Description of Anaerococcus kampingiae sp. nov., Anaerococcus groningensis sp. nov., Anaerococcus martiniensis sp. nov., and Anaerococcus cruorum sp. nov., isolated from human clinical specimens.</title>
        <authorList>
            <person name="Boiten K.E."/>
            <person name="Meijer J."/>
            <person name="van Wezel E.M."/>
            <person name="Veloo A.C.M."/>
        </authorList>
    </citation>
    <scope>NUCLEOTIDE SEQUENCE [LARGE SCALE GENOMIC DNA]</scope>
    <source>
        <strain evidence="4 5">ENR0831</strain>
    </source>
</reference>
<organism evidence="4 5">
    <name type="scientific">Anaerococcus martiniensis</name>
    <dbReference type="NCBI Taxonomy" id="3115615"/>
    <lineage>
        <taxon>Bacteria</taxon>
        <taxon>Bacillati</taxon>
        <taxon>Bacillota</taxon>
        <taxon>Tissierellia</taxon>
        <taxon>Tissierellales</taxon>
        <taxon>Peptoniphilaceae</taxon>
        <taxon>Anaerococcus</taxon>
    </lineage>
</organism>
<evidence type="ECO:0000313" key="5">
    <source>
        <dbReference type="Proteomes" id="UP001637996"/>
    </source>
</evidence>
<dbReference type="SUPFAM" id="SSF51011">
    <property type="entry name" value="Glycosyl hydrolase domain"/>
    <property type="match status" value="1"/>
</dbReference>
<dbReference type="Pfam" id="PF23915">
    <property type="entry name" value="SusG_C"/>
    <property type="match status" value="1"/>
</dbReference>
<evidence type="ECO:0000256" key="2">
    <source>
        <dbReference type="ARBA" id="ARBA00023295"/>
    </source>
</evidence>
<dbReference type="SUPFAM" id="SSF51445">
    <property type="entry name" value="(Trans)glycosidases"/>
    <property type="match status" value="1"/>
</dbReference>
<keyword evidence="2" id="KW-0326">Glycosidase</keyword>
<feature type="domain" description="Alpha-amylase SusG-like C-terminal" evidence="3">
    <location>
        <begin position="290"/>
        <end position="349"/>
    </location>
</feature>
<protein>
    <submittedName>
        <fullName evidence="4">Alpha-glucosidase C-terminal domain-containing protein</fullName>
    </submittedName>
</protein>
<evidence type="ECO:0000313" key="4">
    <source>
        <dbReference type="EMBL" id="MFO3665964.1"/>
    </source>
</evidence>
<proteinExistence type="inferred from homology"/>
<keyword evidence="5" id="KW-1185">Reference proteome</keyword>